<comment type="caution">
    <text evidence="1">The sequence shown here is derived from an EMBL/GenBank/DDBJ whole genome shotgun (WGS) entry which is preliminary data.</text>
</comment>
<dbReference type="Proteomes" id="UP000717585">
    <property type="component" value="Unassembled WGS sequence"/>
</dbReference>
<gene>
    <name evidence="1" type="ORF">J8273_4345</name>
</gene>
<dbReference type="AlphaFoldDB" id="A0A8J6AU48"/>
<organism evidence="1 2">
    <name type="scientific">Carpediemonas membranifera</name>
    <dbReference type="NCBI Taxonomy" id="201153"/>
    <lineage>
        <taxon>Eukaryota</taxon>
        <taxon>Metamonada</taxon>
        <taxon>Carpediemonas-like organisms</taxon>
        <taxon>Carpediemonas</taxon>
    </lineage>
</organism>
<protein>
    <submittedName>
        <fullName evidence="1">Uncharacterized protein</fullName>
    </submittedName>
</protein>
<dbReference type="EMBL" id="JAHDYR010000016">
    <property type="protein sequence ID" value="KAG9394243.1"/>
    <property type="molecule type" value="Genomic_DNA"/>
</dbReference>
<evidence type="ECO:0000313" key="2">
    <source>
        <dbReference type="Proteomes" id="UP000717585"/>
    </source>
</evidence>
<reference evidence="1" key="1">
    <citation type="submission" date="2021-05" db="EMBL/GenBank/DDBJ databases">
        <title>A free-living protist that lacks canonical eukaryotic 1 DNA replication and segregation systems.</title>
        <authorList>
            <person name="Salas-Leiva D.E."/>
            <person name="Tromer E.C."/>
            <person name="Curtis B.A."/>
            <person name="Jerlstrom-Hultqvist J."/>
            <person name="Kolisko M."/>
            <person name="Yi Z."/>
            <person name="Salas-Leiva J.S."/>
            <person name="Gallot-Lavallee L."/>
            <person name="Kops G.J.P.L."/>
            <person name="Archibald J.M."/>
            <person name="Simpson A.G.B."/>
            <person name="Roger A.J."/>
        </authorList>
    </citation>
    <scope>NUCLEOTIDE SEQUENCE</scope>
    <source>
        <strain evidence="1">BICM</strain>
    </source>
</reference>
<evidence type="ECO:0000313" key="1">
    <source>
        <dbReference type="EMBL" id="KAG9394243.1"/>
    </source>
</evidence>
<accession>A0A8J6AU48</accession>
<keyword evidence="2" id="KW-1185">Reference proteome</keyword>
<sequence>MLRRIFEVAGLPPSECDSYDETQAEVIFFSVVLRHHSVPLLNCLDNAIPAILSLLRTSRHEDALQTMVQALSTSHASYQVTVAVLVALLDDAPLLHAMATTAPSPHPLVAIADHVHRHAARFDQAHPSSLLPGPFAESVLDALFKYVAPATVARAVECATAWPAQTPAALARASPTQALASVVAALGPRTAARAVAAGMSPSMLSPAFAATTLVSLCGTTTVVPESVVVSLCGRVKSDDDSALISHTSTSIAQFLAGSHNISLASLSTQSKLLTALLILAPRAGSTPTPSRELPLALSKAVDMRLAVRSRPVQYVGAALAAVSARWYGMEPDTSAAMALYDEQFGLPTLALLDAVVDGGAVDLPESNETPDAGEFESFPARVVPGLMHDLIEDLQKKDSAVDRIEILPKIQDRIDHLRKTNPDSLQPVLPRLTKILLNLTYLGPDDLRESFISLQISAIRSLIRAEPLSVAAAIAQSLADQAVSTGHKLIALRALAAELSPEPNAQVSRAMIQEVESRPKERRWGKAVLREGEGRGQSIALSKSPASQAKTEDVMGPHAMAIAGMVLSSGVSDPLVIPGAIALVGDTIRRHALRPGSLGIAMRSLNFFWSHTKSADPATSAAVIRAVAAVFSVVPPSTLVESGSSASVEKWAAWLQSRASGDDAMAGLAGQAVMLLRRDVERYMTKFTTVEGVKLV</sequence>
<proteinExistence type="predicted"/>
<name>A0A8J6AU48_9EUKA</name>